<evidence type="ECO:0000313" key="2">
    <source>
        <dbReference type="EMBL" id="MPC99152.1"/>
    </source>
</evidence>
<name>A0A5B7JSN9_PORTR</name>
<evidence type="ECO:0000256" key="1">
    <source>
        <dbReference type="SAM" id="MobiDB-lite"/>
    </source>
</evidence>
<comment type="caution">
    <text evidence="2">The sequence shown here is derived from an EMBL/GenBank/DDBJ whole genome shotgun (WGS) entry which is preliminary data.</text>
</comment>
<protein>
    <submittedName>
        <fullName evidence="2">Uncharacterized protein</fullName>
    </submittedName>
</protein>
<dbReference type="AlphaFoldDB" id="A0A5B7JSN9"/>
<keyword evidence="3" id="KW-1185">Reference proteome</keyword>
<dbReference type="EMBL" id="VSRR010117146">
    <property type="protein sequence ID" value="MPC99152.1"/>
    <property type="molecule type" value="Genomic_DNA"/>
</dbReference>
<evidence type="ECO:0000313" key="3">
    <source>
        <dbReference type="Proteomes" id="UP000324222"/>
    </source>
</evidence>
<accession>A0A5B7JSN9</accession>
<reference evidence="2 3" key="1">
    <citation type="submission" date="2019-05" db="EMBL/GenBank/DDBJ databases">
        <title>Another draft genome of Portunus trituberculatus and its Hox gene families provides insights of decapod evolution.</title>
        <authorList>
            <person name="Jeong J.-H."/>
            <person name="Song I."/>
            <person name="Kim S."/>
            <person name="Choi T."/>
            <person name="Kim D."/>
            <person name="Ryu S."/>
            <person name="Kim W."/>
        </authorList>
    </citation>
    <scope>NUCLEOTIDE SEQUENCE [LARGE SCALE GENOMIC DNA]</scope>
    <source>
        <tissue evidence="2">Muscle</tissue>
    </source>
</reference>
<feature type="region of interest" description="Disordered" evidence="1">
    <location>
        <begin position="1"/>
        <end position="32"/>
    </location>
</feature>
<sequence length="32" mass="3544">MEKKIIKCLHSGSRHPIGRPASRGSQSAKRRA</sequence>
<organism evidence="2 3">
    <name type="scientific">Portunus trituberculatus</name>
    <name type="common">Swimming crab</name>
    <name type="synonym">Neptunus trituberculatus</name>
    <dbReference type="NCBI Taxonomy" id="210409"/>
    <lineage>
        <taxon>Eukaryota</taxon>
        <taxon>Metazoa</taxon>
        <taxon>Ecdysozoa</taxon>
        <taxon>Arthropoda</taxon>
        <taxon>Crustacea</taxon>
        <taxon>Multicrustacea</taxon>
        <taxon>Malacostraca</taxon>
        <taxon>Eumalacostraca</taxon>
        <taxon>Eucarida</taxon>
        <taxon>Decapoda</taxon>
        <taxon>Pleocyemata</taxon>
        <taxon>Brachyura</taxon>
        <taxon>Eubrachyura</taxon>
        <taxon>Portunoidea</taxon>
        <taxon>Portunidae</taxon>
        <taxon>Portuninae</taxon>
        <taxon>Portunus</taxon>
    </lineage>
</organism>
<dbReference type="Proteomes" id="UP000324222">
    <property type="component" value="Unassembled WGS sequence"/>
</dbReference>
<proteinExistence type="predicted"/>
<gene>
    <name evidence="2" type="ORF">E2C01_094548</name>
</gene>
<feature type="compositionally biased region" description="Polar residues" evidence="1">
    <location>
        <begin position="23"/>
        <end position="32"/>
    </location>
</feature>